<gene>
    <name evidence="1" type="ORF">LHA_2882</name>
</gene>
<dbReference type="OrthoDB" id="5636357at2"/>
<dbReference type="RefSeq" id="WP_045106982.1">
    <property type="nucleotide sequence ID" value="NZ_LN681225.1"/>
</dbReference>
<dbReference type="Gene3D" id="1.25.40.10">
    <property type="entry name" value="Tetratricopeptide repeat domain"/>
    <property type="match status" value="1"/>
</dbReference>
<dbReference type="HOGENOM" id="CLU_1633339_0_0_6"/>
<dbReference type="AlphaFoldDB" id="A0A0A8UWE9"/>
<evidence type="ECO:0000313" key="1">
    <source>
        <dbReference type="EMBL" id="CEK11876.1"/>
    </source>
</evidence>
<dbReference type="PATRIC" id="fig|449.7.peg.1420"/>
<sequence length="162" mass="17836">MANYLNELASTQVYEDYQTRTDRVNMLKQFKASALAGSAVAAYRLAKNYPQNSESFLKWMKVAINQNLTNAMLDMALILVEQGSVAGVQKAAGYLVQILRSNDSYVKTLAEDFLHNNHLLSAEVSRQMKGFTAGLSLAGFFACDNKSIRQPVSDTNNSIGIS</sequence>
<accession>A0A0A8UWE9</accession>
<dbReference type="SUPFAM" id="SSF81901">
    <property type="entry name" value="HCP-like"/>
    <property type="match status" value="1"/>
</dbReference>
<keyword evidence="2" id="KW-1185">Reference proteome</keyword>
<proteinExistence type="predicted"/>
<evidence type="ECO:0008006" key="3">
    <source>
        <dbReference type="Google" id="ProtNLM"/>
    </source>
</evidence>
<dbReference type="InterPro" id="IPR011990">
    <property type="entry name" value="TPR-like_helical_dom_sf"/>
</dbReference>
<dbReference type="Proteomes" id="UP000032803">
    <property type="component" value="Chromosome I"/>
</dbReference>
<evidence type="ECO:0000313" key="2">
    <source>
        <dbReference type="Proteomes" id="UP000032803"/>
    </source>
</evidence>
<protein>
    <recommendedName>
        <fullName evidence="3">Dot/Icm secretion system substrate</fullName>
    </recommendedName>
</protein>
<organism evidence="1 2">
    <name type="scientific">Legionella hackeliae</name>
    <dbReference type="NCBI Taxonomy" id="449"/>
    <lineage>
        <taxon>Bacteria</taxon>
        <taxon>Pseudomonadati</taxon>
        <taxon>Pseudomonadota</taxon>
        <taxon>Gammaproteobacteria</taxon>
        <taxon>Legionellales</taxon>
        <taxon>Legionellaceae</taxon>
        <taxon>Legionella</taxon>
    </lineage>
</organism>
<name>A0A0A8UWE9_LEGHA</name>
<reference evidence="2" key="1">
    <citation type="submission" date="2014-09" db="EMBL/GenBank/DDBJ databases">
        <authorList>
            <person name="Gomez-Valero L."/>
        </authorList>
    </citation>
    <scope>NUCLEOTIDE SEQUENCE [LARGE SCALE GENOMIC DNA]</scope>
    <source>
        <strain evidence="2">ATCC35250</strain>
    </source>
</reference>
<dbReference type="KEGG" id="lha:LHA_2882"/>
<dbReference type="EMBL" id="LN681225">
    <property type="protein sequence ID" value="CEK11876.1"/>
    <property type="molecule type" value="Genomic_DNA"/>
</dbReference>
<dbReference type="STRING" id="449.LHA_2882"/>